<dbReference type="EMBL" id="QNUL01000025">
    <property type="protein sequence ID" value="REA57786.1"/>
    <property type="molecule type" value="Genomic_DNA"/>
</dbReference>
<evidence type="ECO:0000256" key="1">
    <source>
        <dbReference type="SAM" id="SignalP"/>
    </source>
</evidence>
<dbReference type="Gene3D" id="3.90.182.10">
    <property type="entry name" value="Toxin - Anthrax Protective Antigen,domain 1"/>
    <property type="match status" value="1"/>
</dbReference>
<evidence type="ECO:0000313" key="4">
    <source>
        <dbReference type="Proteomes" id="UP000256373"/>
    </source>
</evidence>
<dbReference type="Pfam" id="PF07691">
    <property type="entry name" value="PA14"/>
    <property type="match status" value="1"/>
</dbReference>
<organism evidence="3 4">
    <name type="scientific">Dyadobacter luteus</name>
    <dbReference type="NCBI Taxonomy" id="2259619"/>
    <lineage>
        <taxon>Bacteria</taxon>
        <taxon>Pseudomonadati</taxon>
        <taxon>Bacteroidota</taxon>
        <taxon>Cytophagia</taxon>
        <taxon>Cytophagales</taxon>
        <taxon>Spirosomataceae</taxon>
        <taxon>Dyadobacter</taxon>
    </lineage>
</organism>
<dbReference type="Gene3D" id="2.60.120.560">
    <property type="entry name" value="Exo-inulinase, domain 1"/>
    <property type="match status" value="1"/>
</dbReference>
<comment type="caution">
    <text evidence="3">The sequence shown here is derived from an EMBL/GenBank/DDBJ whole genome shotgun (WGS) entry which is preliminary data.</text>
</comment>
<feature type="chain" id="PRO_5017589684" description="PA14 domain-containing protein" evidence="1">
    <location>
        <begin position="25"/>
        <end position="577"/>
    </location>
</feature>
<dbReference type="OrthoDB" id="938897at2"/>
<protein>
    <recommendedName>
        <fullName evidence="2">PA14 domain-containing protein</fullName>
    </recommendedName>
</protein>
<accession>A0A3D8Y8Q6</accession>
<evidence type="ECO:0000259" key="2">
    <source>
        <dbReference type="PROSITE" id="PS51820"/>
    </source>
</evidence>
<feature type="signal peptide" evidence="1">
    <location>
        <begin position="1"/>
        <end position="24"/>
    </location>
</feature>
<feature type="domain" description="PA14" evidence="2">
    <location>
        <begin position="192"/>
        <end position="350"/>
    </location>
</feature>
<proteinExistence type="predicted"/>
<dbReference type="PROSITE" id="PS51820">
    <property type="entry name" value="PA14"/>
    <property type="match status" value="1"/>
</dbReference>
<dbReference type="InterPro" id="IPR037524">
    <property type="entry name" value="PA14/GLEYA"/>
</dbReference>
<sequence length="577" mass="64972">MQSFFQFKILSILILLVISACSFAQPLASELESELLPLSDLSHFQKLSTTSWQIAGNVSASRHHSGRLTPVEGKGILTYTPSSNSAPLVSKLEFGDIDLEFDFLLSRQAGFSVTLHNQHQINISDLWMKSGADAYKAAGLWQHLRIQFVGSEGNKKIEKVLLNGQDVIQQDDIIHMQPANPSTKTFSINGKTGGFAIRNIHYKTFGTEKIVLSDLAFKVYNGLHKNPDTLNLLPVKRQGKTDTLSHRVGDRKSQLVFDGMVDIPATGEYLFSLTAGGGAWLYIDNKQVISNNGSRDFERAFYKRTNLKKGKYPFKLVYSNSDECLVLHYQGPQIPWQSLTTASSMRLSEHFEPLEYQVKDKPALQRGFMMHGEKVNPYTAAVGFGANNYAYDMHTYNLLAVWHGRFIDVANMWRERGEKQLEIPLGAKLEFSGKPLLARLKENTSTWPDSAQTSDGVFTLRGYSLDDKQVPVFSYALQDVKVEDKMTQLPSHEGLARQLKIQNANKRKHYYILLAEGRFIETLADSSYAVDDKRYYIEKLTVNNAVATIRKNNGVQQLIVPVSVSTPVQTIQYNIVW</sequence>
<gene>
    <name evidence="3" type="ORF">DSL64_22900</name>
</gene>
<evidence type="ECO:0000313" key="3">
    <source>
        <dbReference type="EMBL" id="REA57786.1"/>
    </source>
</evidence>
<reference evidence="3 4" key="1">
    <citation type="submission" date="2018-07" db="EMBL/GenBank/DDBJ databases">
        <title>Dyadobacter roseus sp. nov., isolated from rose rhizosphere soil.</title>
        <authorList>
            <person name="Chen L."/>
        </authorList>
    </citation>
    <scope>NUCLEOTIDE SEQUENCE [LARGE SCALE GENOMIC DNA]</scope>
    <source>
        <strain evidence="3 4">RS19</strain>
    </source>
</reference>
<dbReference type="SMART" id="SM00758">
    <property type="entry name" value="PA14"/>
    <property type="match status" value="1"/>
</dbReference>
<dbReference type="RefSeq" id="WP_115833277.1">
    <property type="nucleotide sequence ID" value="NZ_QNUL01000025.1"/>
</dbReference>
<dbReference type="InterPro" id="IPR011658">
    <property type="entry name" value="PA14_dom"/>
</dbReference>
<name>A0A3D8Y8Q6_9BACT</name>
<dbReference type="Proteomes" id="UP000256373">
    <property type="component" value="Unassembled WGS sequence"/>
</dbReference>
<dbReference type="SUPFAM" id="SSF56988">
    <property type="entry name" value="Anthrax protective antigen"/>
    <property type="match status" value="1"/>
</dbReference>
<dbReference type="AlphaFoldDB" id="A0A3D8Y8Q6"/>
<keyword evidence="1" id="KW-0732">Signal</keyword>
<keyword evidence="4" id="KW-1185">Reference proteome</keyword>